<dbReference type="PANTHER" id="PTHR43156:SF2">
    <property type="entry name" value="STAGE II SPORULATION PROTEIN E"/>
    <property type="match status" value="1"/>
</dbReference>
<dbReference type="PATRIC" id="fig|38300.4.peg.7297"/>
<dbReference type="SMART" id="SM00086">
    <property type="entry name" value="PAC"/>
    <property type="match status" value="1"/>
</dbReference>
<dbReference type="Gene3D" id="3.60.40.10">
    <property type="entry name" value="PPM-type phosphatase domain"/>
    <property type="match status" value="1"/>
</dbReference>
<dbReference type="AlphaFoldDB" id="A0A0M4DIU5"/>
<evidence type="ECO:0000313" key="4">
    <source>
        <dbReference type="Proteomes" id="UP000060513"/>
    </source>
</evidence>
<dbReference type="PANTHER" id="PTHR43156">
    <property type="entry name" value="STAGE II SPORULATION PROTEIN E-RELATED"/>
    <property type="match status" value="1"/>
</dbReference>
<dbReference type="Pfam" id="PF08447">
    <property type="entry name" value="PAS_3"/>
    <property type="match status" value="1"/>
</dbReference>
<name>A0A0M4DIU5_STRPR</name>
<dbReference type="PROSITE" id="PS50113">
    <property type="entry name" value="PAC"/>
    <property type="match status" value="1"/>
</dbReference>
<evidence type="ECO:0000259" key="2">
    <source>
        <dbReference type="PROSITE" id="PS50113"/>
    </source>
</evidence>
<dbReference type="InterPro" id="IPR000700">
    <property type="entry name" value="PAS-assoc_C"/>
</dbReference>
<gene>
    <name evidence="3" type="ORF">SPRI_6970</name>
</gene>
<dbReference type="STRING" id="38300.SPRI_6970"/>
<dbReference type="InterPro" id="IPR036457">
    <property type="entry name" value="PPM-type-like_dom_sf"/>
</dbReference>
<dbReference type="InterPro" id="IPR035965">
    <property type="entry name" value="PAS-like_dom_sf"/>
</dbReference>
<feature type="domain" description="PAC" evidence="2">
    <location>
        <begin position="212"/>
        <end position="264"/>
    </location>
</feature>
<dbReference type="EMBL" id="CP011340">
    <property type="protein sequence ID" value="ALC25276.1"/>
    <property type="molecule type" value="Genomic_DNA"/>
</dbReference>
<keyword evidence="1" id="KW-0378">Hydrolase</keyword>
<proteinExistence type="predicted"/>
<evidence type="ECO:0000313" key="3">
    <source>
        <dbReference type="EMBL" id="ALC25276.1"/>
    </source>
</evidence>
<sequence>MAYAKGTTGSSVAKWLTAVCLLCNPRYRSLFQTLAVAAPVSEYDMPSHVFADRPAEPPERGTVDALISRTRRLRGDVDAVRPDGAVTEDDPRGRWQRALCDLALHHLDDLGAHLDQLKQGLPPEAADSFADDLAEYEADSATGGSLLSRVGSAEWNLLTDEVSWSDELYRILGRDPRHGPMSLDELPSVVFAENQPMLTAMVTDCLVDGRPIDGEFRLVRPDGRLRTVHMMGEPVLDADGSTASMWAVLRDVSALRRSQRAVRESRDWVQRQQHMEQTERRLAAEMQEAVLPARSGPLVSPRDGRGSLDVAAHHLPSPLGAPIGRDWYDTLQLPDGGTLLSVGDLTGHGVGTTSAMAMLLGGLRGMAVAGIRPGPLMTHLNQLLDTSSHPALGSAVCCTYTPGTRTLSWAQAGHPSPLLFRAGTGTGEALTAPDGVLLGATSGAVYEQAEVTLRPGDVLVLHTDALTRTGTTTELGADRLTALAARFARATNAQECVRAVVEELGEQEREGDACVMVARVIA</sequence>
<evidence type="ECO:0000256" key="1">
    <source>
        <dbReference type="ARBA" id="ARBA00022801"/>
    </source>
</evidence>
<reference evidence="3 4" key="1">
    <citation type="submission" date="2015-08" db="EMBL/GenBank/DDBJ databases">
        <title>Genome sequence of the pristinamycin over-producing bacterium Streptomyces pristinaespiralis HCCB10218.</title>
        <authorList>
            <person name="Tian J."/>
            <person name="Yang J."/>
            <person name="Li L."/>
            <person name="Ruan L."/>
            <person name="Wei W."/>
            <person name="Zheng G."/>
            <person name="Wei Z."/>
            <person name="Yang S."/>
            <person name="Ge M."/>
            <person name="Jiang W."/>
            <person name="Lu Y."/>
        </authorList>
    </citation>
    <scope>NUCLEOTIDE SEQUENCE [LARGE SCALE GENOMIC DNA]</scope>
    <source>
        <strain evidence="3 4">HCCB 10218</strain>
    </source>
</reference>
<dbReference type="InterPro" id="IPR001610">
    <property type="entry name" value="PAC"/>
</dbReference>
<dbReference type="Pfam" id="PF07228">
    <property type="entry name" value="SpoIIE"/>
    <property type="match status" value="1"/>
</dbReference>
<dbReference type="KEGG" id="spri:SPRI_6970"/>
<dbReference type="InterPro" id="IPR001932">
    <property type="entry name" value="PPM-type_phosphatase-like_dom"/>
</dbReference>
<accession>A0A0M4DIU5</accession>
<dbReference type="GO" id="GO:0016791">
    <property type="term" value="F:phosphatase activity"/>
    <property type="evidence" value="ECO:0007669"/>
    <property type="project" value="TreeGrafter"/>
</dbReference>
<dbReference type="SUPFAM" id="SSF81606">
    <property type="entry name" value="PP2C-like"/>
    <property type="match status" value="1"/>
</dbReference>
<dbReference type="SMART" id="SM00331">
    <property type="entry name" value="PP2C_SIG"/>
    <property type="match status" value="1"/>
</dbReference>
<protein>
    <submittedName>
        <fullName evidence="3">Magnesium or manganese-dependent protein phosphatase</fullName>
    </submittedName>
</protein>
<dbReference type="Proteomes" id="UP000060513">
    <property type="component" value="Chromosome"/>
</dbReference>
<organism evidence="3">
    <name type="scientific">Streptomyces pristinaespiralis</name>
    <dbReference type="NCBI Taxonomy" id="38300"/>
    <lineage>
        <taxon>Bacteria</taxon>
        <taxon>Bacillati</taxon>
        <taxon>Actinomycetota</taxon>
        <taxon>Actinomycetes</taxon>
        <taxon>Kitasatosporales</taxon>
        <taxon>Streptomycetaceae</taxon>
        <taxon>Streptomyces</taxon>
    </lineage>
</organism>
<dbReference type="Gene3D" id="3.30.450.20">
    <property type="entry name" value="PAS domain"/>
    <property type="match status" value="1"/>
</dbReference>
<dbReference type="Gene3D" id="2.10.70.100">
    <property type="match status" value="1"/>
</dbReference>
<dbReference type="SUPFAM" id="SSF55785">
    <property type="entry name" value="PYP-like sensor domain (PAS domain)"/>
    <property type="match status" value="1"/>
</dbReference>
<dbReference type="InterPro" id="IPR013655">
    <property type="entry name" value="PAS_fold_3"/>
</dbReference>
<dbReference type="InterPro" id="IPR052016">
    <property type="entry name" value="Bact_Sigma-Reg"/>
</dbReference>